<dbReference type="EMBL" id="JAMKPW020000040">
    <property type="protein sequence ID" value="KAK8198476.1"/>
    <property type="molecule type" value="Genomic_DNA"/>
</dbReference>
<gene>
    <name evidence="1" type="ORF">M8818_006341</name>
</gene>
<reference evidence="1" key="1">
    <citation type="submission" date="2024-02" db="EMBL/GenBank/DDBJ databases">
        <title>Metagenome Assembled Genome of Zalaria obscura JY119.</title>
        <authorList>
            <person name="Vighnesh L."/>
            <person name="Jagadeeshwari U."/>
            <person name="Venkata Ramana C."/>
            <person name="Sasikala C."/>
        </authorList>
    </citation>
    <scope>NUCLEOTIDE SEQUENCE</scope>
    <source>
        <strain evidence="1">JY119</strain>
    </source>
</reference>
<dbReference type="Proteomes" id="UP001320706">
    <property type="component" value="Unassembled WGS sequence"/>
</dbReference>
<proteinExistence type="predicted"/>
<accession>A0ACC3S6K8</accession>
<sequence>MKSFIIASAALVATVAADSIGSAIVVNKCSYPIHLANVPSADGGYSEIDKVLDSQDKYTQEWTELSNGNGWSIKISNSSSFNDILQYEYTYQEDATIWYDLSEVNGNPWDGDWEITSNTDSCTPKQQAYRYATDDAYGMQSCDATASITVTICSGDESNDAAAASASSSVEAQSSTATSSASSSSTEAPSSTSEAASTTSTSEAQSTTESPSASSTASNVATTLMTSVLTTTPAYGSTVIVTETEVATATVTSWHYQHTHSWGARDAKRAHPRHVHGHEQHA</sequence>
<protein>
    <submittedName>
        <fullName evidence="1">Uncharacterized protein</fullName>
    </submittedName>
</protein>
<evidence type="ECO:0000313" key="2">
    <source>
        <dbReference type="Proteomes" id="UP001320706"/>
    </source>
</evidence>
<organism evidence="1 2">
    <name type="scientific">Zalaria obscura</name>
    <dbReference type="NCBI Taxonomy" id="2024903"/>
    <lineage>
        <taxon>Eukaryota</taxon>
        <taxon>Fungi</taxon>
        <taxon>Dikarya</taxon>
        <taxon>Ascomycota</taxon>
        <taxon>Pezizomycotina</taxon>
        <taxon>Dothideomycetes</taxon>
        <taxon>Dothideomycetidae</taxon>
        <taxon>Dothideales</taxon>
        <taxon>Zalariaceae</taxon>
        <taxon>Zalaria</taxon>
    </lineage>
</organism>
<evidence type="ECO:0000313" key="1">
    <source>
        <dbReference type="EMBL" id="KAK8198476.1"/>
    </source>
</evidence>
<keyword evidence="2" id="KW-1185">Reference proteome</keyword>
<comment type="caution">
    <text evidence="1">The sequence shown here is derived from an EMBL/GenBank/DDBJ whole genome shotgun (WGS) entry which is preliminary data.</text>
</comment>
<name>A0ACC3S6K8_9PEZI</name>